<evidence type="ECO:0000313" key="4">
    <source>
        <dbReference type="Proteomes" id="UP001239414"/>
    </source>
</evidence>
<dbReference type="AlphaFoldDB" id="A0AAP4BYR2"/>
<dbReference type="EMBL" id="JASNUO010000002">
    <property type="protein sequence ID" value="MDK4246986.1"/>
    <property type="molecule type" value="Genomic_DNA"/>
</dbReference>
<reference evidence="2 4" key="1">
    <citation type="submission" date="2023-05" db="EMBL/GenBank/DDBJ databases">
        <title>Metabolic capabilities are highly conserved among human nasal-associated Corynebacterium species in pangenomic analyses.</title>
        <authorList>
            <person name="Tran T.H."/>
            <person name="Roberts A.Q."/>
            <person name="Escapa I.F."/>
            <person name="Gao W."/>
            <person name="Conlan S."/>
            <person name="Kong H."/>
            <person name="Segre J.A."/>
            <person name="Kelly M.S."/>
            <person name="Lemon K.P."/>
        </authorList>
    </citation>
    <scope>NUCLEOTIDE SEQUENCE</scope>
    <source>
        <strain evidence="2">KPL2618</strain>
        <strain evidence="1 4">KPL3802</strain>
    </source>
</reference>
<accession>A0AAP4BYR2</accession>
<protein>
    <recommendedName>
        <fullName evidence="5">Asp23/Gls24 family envelope stress response protein</fullName>
    </recommendedName>
</protein>
<evidence type="ECO:0000313" key="2">
    <source>
        <dbReference type="EMBL" id="MDK4335665.1"/>
    </source>
</evidence>
<sequence length="115" mass="12639">MPEPRAQFELEVSHAHAIAEAVQKLNGVAGLDGGRYGSVNLLFPGERVSGMRRPDPRDDRHLQINVRVDISAQPDLYRLAEEIRSTARKACTELDRVDVEFSDAVDGLSAAPSKD</sequence>
<organism evidence="2 3">
    <name type="scientific">Corynebacterium accolens</name>
    <dbReference type="NCBI Taxonomy" id="38284"/>
    <lineage>
        <taxon>Bacteria</taxon>
        <taxon>Bacillati</taxon>
        <taxon>Actinomycetota</taxon>
        <taxon>Actinomycetes</taxon>
        <taxon>Mycobacteriales</taxon>
        <taxon>Corynebacteriaceae</taxon>
        <taxon>Corynebacterium</taxon>
    </lineage>
</organism>
<dbReference type="Proteomes" id="UP001239414">
    <property type="component" value="Unassembled WGS sequence"/>
</dbReference>
<dbReference type="EMBL" id="JASNVU010000013">
    <property type="protein sequence ID" value="MDK4335665.1"/>
    <property type="molecule type" value="Genomic_DNA"/>
</dbReference>
<evidence type="ECO:0000313" key="3">
    <source>
        <dbReference type="Proteomes" id="UP001230317"/>
    </source>
</evidence>
<keyword evidence="4" id="KW-1185">Reference proteome</keyword>
<dbReference type="GeneID" id="81674475"/>
<proteinExistence type="predicted"/>
<dbReference type="Proteomes" id="UP001230317">
    <property type="component" value="Unassembled WGS sequence"/>
</dbReference>
<dbReference type="RefSeq" id="WP_005276897.1">
    <property type="nucleotide sequence ID" value="NZ_CP046605.1"/>
</dbReference>
<gene>
    <name evidence="1" type="ORF">QPX34_02955</name>
    <name evidence="2" type="ORF">QPX58_09625</name>
</gene>
<name>A0AAP4BYR2_9CORY</name>
<comment type="caution">
    <text evidence="2">The sequence shown here is derived from an EMBL/GenBank/DDBJ whole genome shotgun (WGS) entry which is preliminary data.</text>
</comment>
<evidence type="ECO:0000313" key="1">
    <source>
        <dbReference type="EMBL" id="MDK4246986.1"/>
    </source>
</evidence>
<evidence type="ECO:0008006" key="5">
    <source>
        <dbReference type="Google" id="ProtNLM"/>
    </source>
</evidence>